<dbReference type="EMBL" id="JBHMBK010000007">
    <property type="protein sequence ID" value="MFB9684856.1"/>
    <property type="molecule type" value="Genomic_DNA"/>
</dbReference>
<dbReference type="Pfam" id="PF04075">
    <property type="entry name" value="F420H2_quin_red"/>
    <property type="match status" value="1"/>
</dbReference>
<evidence type="ECO:0000313" key="2">
    <source>
        <dbReference type="Proteomes" id="UP001589535"/>
    </source>
</evidence>
<proteinExistence type="predicted"/>
<dbReference type="InterPro" id="IPR012349">
    <property type="entry name" value="Split_barrel_FMN-bd"/>
</dbReference>
<organism evidence="1 2">
    <name type="scientific">Amycolatopsis plumensis</name>
    <dbReference type="NCBI Taxonomy" id="236508"/>
    <lineage>
        <taxon>Bacteria</taxon>
        <taxon>Bacillati</taxon>
        <taxon>Actinomycetota</taxon>
        <taxon>Actinomycetes</taxon>
        <taxon>Pseudonocardiales</taxon>
        <taxon>Pseudonocardiaceae</taxon>
        <taxon>Amycolatopsis</taxon>
    </lineage>
</organism>
<dbReference type="InterPro" id="IPR004378">
    <property type="entry name" value="F420H2_quin_Rdtase"/>
</dbReference>
<gene>
    <name evidence="1" type="ORF">ACFFTO_11750</name>
</gene>
<dbReference type="Gene3D" id="2.30.110.10">
    <property type="entry name" value="Electron Transport, Fmn-binding Protein, Chain A"/>
    <property type="match status" value="1"/>
</dbReference>
<evidence type="ECO:0000313" key="1">
    <source>
        <dbReference type="EMBL" id="MFB9684856.1"/>
    </source>
</evidence>
<protein>
    <submittedName>
        <fullName evidence="1">Nitroreductase family deazaflavin-dependent oxidoreductase</fullName>
    </submittedName>
</protein>
<sequence>MTTAQSYRRMVNAGNKIVVGLQRLGVAFGPMQLLTVPGRRTGVPRTFPIAVLPIDGASYIVQAYPKAAWVANVRAAGEVTLTRGRRSSAARLAELPVEARRPVLRRLVETSPPSVGKRFVTTGLADAPTPDAVAAAADRIAVFRVERS</sequence>
<keyword evidence="2" id="KW-1185">Reference proteome</keyword>
<dbReference type="RefSeq" id="WP_378191996.1">
    <property type="nucleotide sequence ID" value="NZ_JBHMBK010000007.1"/>
</dbReference>
<dbReference type="Proteomes" id="UP001589535">
    <property type="component" value="Unassembled WGS sequence"/>
</dbReference>
<accession>A0ABV5U340</accession>
<dbReference type="NCBIfam" id="TIGR00026">
    <property type="entry name" value="hi_GC_TIGR00026"/>
    <property type="match status" value="1"/>
</dbReference>
<reference evidence="1 2" key="1">
    <citation type="submission" date="2024-09" db="EMBL/GenBank/DDBJ databases">
        <authorList>
            <person name="Sun Q."/>
            <person name="Mori K."/>
        </authorList>
    </citation>
    <scope>NUCLEOTIDE SEQUENCE [LARGE SCALE GENOMIC DNA]</scope>
    <source>
        <strain evidence="1 2">JCM 13852</strain>
    </source>
</reference>
<name>A0ABV5U340_9PSEU</name>
<comment type="caution">
    <text evidence="1">The sequence shown here is derived from an EMBL/GenBank/DDBJ whole genome shotgun (WGS) entry which is preliminary data.</text>
</comment>